<dbReference type="PROSITE" id="PS01152">
    <property type="entry name" value="HESB"/>
    <property type="match status" value="1"/>
</dbReference>
<dbReference type="InterPro" id="IPR035903">
    <property type="entry name" value="HesB-like_dom_sf"/>
</dbReference>
<sequence>MITVTEQAKNKILELKSKEGKNENHGIRVAVEGGGCSGLMYDLAFDAEQQPNDHIYEDQGVKIFVDKKSLLYLIGTQLDYSDGLNGKGFQFKNPNASRTCGCGESFSV</sequence>
<dbReference type="Pfam" id="PF01521">
    <property type="entry name" value="Fe-S_biosyn"/>
    <property type="match status" value="1"/>
</dbReference>
<dbReference type="GO" id="GO:0030674">
    <property type="term" value="F:protein-macromolecule adaptor activity"/>
    <property type="evidence" value="ECO:0007669"/>
    <property type="project" value="TreeGrafter"/>
</dbReference>
<reference evidence="2 3" key="1">
    <citation type="submission" date="2018-11" db="EMBL/GenBank/DDBJ databases">
        <title>Novel bacteria species description.</title>
        <authorList>
            <person name="Han J.-H."/>
        </authorList>
    </citation>
    <scope>NUCLEOTIDE SEQUENCE [LARGE SCALE GENOMIC DNA]</scope>
    <source>
        <strain evidence="2 3">KCTC23259</strain>
    </source>
</reference>
<name>A0AAE3H4W3_9BACT</name>
<protein>
    <submittedName>
        <fullName evidence="2">Iron-sulfur cluster assembly accessory protein</fullName>
    </submittedName>
</protein>
<evidence type="ECO:0000313" key="3">
    <source>
        <dbReference type="Proteomes" id="UP001204144"/>
    </source>
</evidence>
<organism evidence="2 3">
    <name type="scientific">Lacihabitans soyangensis</name>
    <dbReference type="NCBI Taxonomy" id="869394"/>
    <lineage>
        <taxon>Bacteria</taxon>
        <taxon>Pseudomonadati</taxon>
        <taxon>Bacteroidota</taxon>
        <taxon>Cytophagia</taxon>
        <taxon>Cytophagales</taxon>
        <taxon>Leadbetterellaceae</taxon>
        <taxon>Lacihabitans</taxon>
    </lineage>
</organism>
<dbReference type="GO" id="GO:0051537">
    <property type="term" value="F:2 iron, 2 sulfur cluster binding"/>
    <property type="evidence" value="ECO:0007669"/>
    <property type="project" value="UniProtKB-ARBA"/>
</dbReference>
<dbReference type="RefSeq" id="WP_255036851.1">
    <property type="nucleotide sequence ID" value="NZ_RJUF01000020.1"/>
</dbReference>
<dbReference type="InterPro" id="IPR016092">
    <property type="entry name" value="ATAP"/>
</dbReference>
<dbReference type="InterPro" id="IPR031108">
    <property type="entry name" value="IscA_plant_cyanobact"/>
</dbReference>
<dbReference type="SUPFAM" id="SSF89360">
    <property type="entry name" value="HesB-like domain"/>
    <property type="match status" value="1"/>
</dbReference>
<dbReference type="InterPro" id="IPR000361">
    <property type="entry name" value="ATAP_core_dom"/>
</dbReference>
<dbReference type="GO" id="GO:0016226">
    <property type="term" value="P:iron-sulfur cluster assembly"/>
    <property type="evidence" value="ECO:0007669"/>
    <property type="project" value="InterPro"/>
</dbReference>
<proteinExistence type="predicted"/>
<evidence type="ECO:0000259" key="1">
    <source>
        <dbReference type="Pfam" id="PF01521"/>
    </source>
</evidence>
<comment type="caution">
    <text evidence="2">The sequence shown here is derived from an EMBL/GenBank/DDBJ whole genome shotgun (WGS) entry which is preliminary data.</text>
</comment>
<dbReference type="PANTHER" id="PTHR47265:SF1">
    <property type="entry name" value="IRON-SULFUR ASSEMBLY PROTEIN ISCA, CHLOROPLASTIC"/>
    <property type="match status" value="1"/>
</dbReference>
<dbReference type="EMBL" id="RJUF01000020">
    <property type="protein sequence ID" value="MCP9763065.1"/>
    <property type="molecule type" value="Genomic_DNA"/>
</dbReference>
<dbReference type="PANTHER" id="PTHR47265">
    <property type="entry name" value="IRON-SULFUR ASSEMBLY PROTEIN ISCA, CHLOROPLASTIC"/>
    <property type="match status" value="1"/>
</dbReference>
<dbReference type="Proteomes" id="UP001204144">
    <property type="component" value="Unassembled WGS sequence"/>
</dbReference>
<gene>
    <name evidence="2" type="ORF">EGI31_08865</name>
</gene>
<feature type="domain" description="Core" evidence="1">
    <location>
        <begin position="2"/>
        <end position="104"/>
    </location>
</feature>
<dbReference type="NCBIfam" id="TIGR00049">
    <property type="entry name" value="iron-sulfur cluster assembly accessory protein"/>
    <property type="match status" value="1"/>
</dbReference>
<dbReference type="AlphaFoldDB" id="A0AAE3H4W3"/>
<evidence type="ECO:0000313" key="2">
    <source>
        <dbReference type="EMBL" id="MCP9763065.1"/>
    </source>
</evidence>
<dbReference type="Gene3D" id="2.60.300.12">
    <property type="entry name" value="HesB-like domain"/>
    <property type="match status" value="1"/>
</dbReference>
<accession>A0AAE3H4W3</accession>
<dbReference type="InterPro" id="IPR017870">
    <property type="entry name" value="FeS_cluster_insertion_CS"/>
</dbReference>
<keyword evidence="3" id="KW-1185">Reference proteome</keyword>